<accession>A0A5E4QQ89</accession>
<organism evidence="1 2">
    <name type="scientific">Leptidea sinapis</name>
    <dbReference type="NCBI Taxonomy" id="189913"/>
    <lineage>
        <taxon>Eukaryota</taxon>
        <taxon>Metazoa</taxon>
        <taxon>Ecdysozoa</taxon>
        <taxon>Arthropoda</taxon>
        <taxon>Hexapoda</taxon>
        <taxon>Insecta</taxon>
        <taxon>Pterygota</taxon>
        <taxon>Neoptera</taxon>
        <taxon>Endopterygota</taxon>
        <taxon>Lepidoptera</taxon>
        <taxon>Glossata</taxon>
        <taxon>Ditrysia</taxon>
        <taxon>Papilionoidea</taxon>
        <taxon>Pieridae</taxon>
        <taxon>Dismorphiinae</taxon>
        <taxon>Leptidea</taxon>
    </lineage>
</organism>
<proteinExistence type="predicted"/>
<dbReference type="Proteomes" id="UP000324832">
    <property type="component" value="Unassembled WGS sequence"/>
</dbReference>
<name>A0A5E4QQ89_9NEOP</name>
<evidence type="ECO:0000313" key="2">
    <source>
        <dbReference type="Proteomes" id="UP000324832"/>
    </source>
</evidence>
<evidence type="ECO:0000313" key="1">
    <source>
        <dbReference type="EMBL" id="VVC99045.1"/>
    </source>
</evidence>
<keyword evidence="2" id="KW-1185">Reference proteome</keyword>
<sequence length="66" mass="7291">MDCIDEVSTCLATADSLPTTLNLYLSKKYLQLCGGGAENITTYHQGDEERISDIPRISNDVFTVLH</sequence>
<dbReference type="AlphaFoldDB" id="A0A5E4QQ89"/>
<reference evidence="1 2" key="1">
    <citation type="submission" date="2017-07" db="EMBL/GenBank/DDBJ databases">
        <authorList>
            <person name="Talla V."/>
            <person name="Backstrom N."/>
        </authorList>
    </citation>
    <scope>NUCLEOTIDE SEQUENCE [LARGE SCALE GENOMIC DNA]</scope>
</reference>
<dbReference type="EMBL" id="FZQP02003923">
    <property type="protein sequence ID" value="VVC99045.1"/>
    <property type="molecule type" value="Genomic_DNA"/>
</dbReference>
<gene>
    <name evidence="1" type="ORF">LSINAPIS_LOCUS9994</name>
</gene>
<protein>
    <submittedName>
        <fullName evidence="1">Uncharacterized protein</fullName>
    </submittedName>
</protein>